<keyword evidence="8" id="KW-1185">Reference proteome</keyword>
<evidence type="ECO:0000256" key="2">
    <source>
        <dbReference type="ARBA" id="ARBA00023043"/>
    </source>
</evidence>
<dbReference type="PROSITE" id="PS50089">
    <property type="entry name" value="ZF_RING_2"/>
    <property type="match status" value="1"/>
</dbReference>
<evidence type="ECO:0000256" key="5">
    <source>
        <dbReference type="SAM" id="MobiDB-lite"/>
    </source>
</evidence>
<feature type="repeat" description="ANK" evidence="3">
    <location>
        <begin position="53"/>
        <end position="85"/>
    </location>
</feature>
<dbReference type="SUPFAM" id="SSF48403">
    <property type="entry name" value="Ankyrin repeat"/>
    <property type="match status" value="1"/>
</dbReference>
<protein>
    <recommendedName>
        <fullName evidence="6">RING-type domain-containing protein</fullName>
    </recommendedName>
</protein>
<accession>A0ABD3G033</accession>
<feature type="domain" description="RING-type" evidence="6">
    <location>
        <begin position="416"/>
        <end position="455"/>
    </location>
</feature>
<dbReference type="SMART" id="SM00184">
    <property type="entry name" value="RING"/>
    <property type="match status" value="1"/>
</dbReference>
<gene>
    <name evidence="7" type="ORF">V7S43_002647</name>
</gene>
<dbReference type="InterPro" id="IPR036770">
    <property type="entry name" value="Ankyrin_rpt-contain_sf"/>
</dbReference>
<evidence type="ECO:0000259" key="6">
    <source>
        <dbReference type="PROSITE" id="PS50089"/>
    </source>
</evidence>
<dbReference type="Gene3D" id="1.25.40.20">
    <property type="entry name" value="Ankyrin repeat-containing domain"/>
    <property type="match status" value="2"/>
</dbReference>
<dbReference type="PANTHER" id="PTHR24174:SF16">
    <property type="entry name" value="CASKIN-2"/>
    <property type="match status" value="1"/>
</dbReference>
<feature type="compositionally biased region" description="Polar residues" evidence="5">
    <location>
        <begin position="296"/>
        <end position="317"/>
    </location>
</feature>
<feature type="region of interest" description="Disordered" evidence="5">
    <location>
        <begin position="341"/>
        <end position="363"/>
    </location>
</feature>
<sequence>MGNATSWLAQSLCPEEQALWVAAKSGDLATLREGLARLTPAMRFYSEWRDPVYGYSPLANACSQGHLHCVQALLAYGVDCNARDSQGNTPLHIASFYGKSEVVRLLLENPAVDYFAKTSTKAQTALDIARQTYRTSEGRGLTYIQCVEHIEKKLCIYSGWLYERSDNFLSIASGISGLDSWKKRYAMVLRTAARDVVEIDLFPMKSGERRPPVPSSELLYRASDGIQTNDDVTWLNRKDFRLSLKVSRKLGTSRASAVQSVDFAATNQGELAAWKTFLTTLRVNAPATPIAPAFGASQNQRSSSPPAVQPATSPAQSINPAQAALLQEQRDLERALQLSLEESRRHGRTQSSPSAPPPSDTMLETLGYSETVVGPDGVEIVQLLRDDDSAAGPASLSFPEKSQLGQNTEAQRTDECVICFDGPQEAVCVPCGHNAVCMDCAQELLDTTRLCPVCRQQVREVIRLFRV</sequence>
<organism evidence="7 8">
    <name type="scientific">Phytophthora oleae</name>
    <dbReference type="NCBI Taxonomy" id="2107226"/>
    <lineage>
        <taxon>Eukaryota</taxon>
        <taxon>Sar</taxon>
        <taxon>Stramenopiles</taxon>
        <taxon>Oomycota</taxon>
        <taxon>Peronosporomycetes</taxon>
        <taxon>Peronosporales</taxon>
        <taxon>Peronosporaceae</taxon>
        <taxon>Phytophthora</taxon>
    </lineage>
</organism>
<dbReference type="InterPro" id="IPR033635">
    <property type="entry name" value="ANKS1/Caskin"/>
</dbReference>
<dbReference type="EMBL" id="JBIMZQ010000004">
    <property type="protein sequence ID" value="KAL3671982.1"/>
    <property type="molecule type" value="Genomic_DNA"/>
</dbReference>
<dbReference type="Pfam" id="PF13920">
    <property type="entry name" value="zf-C3HC4_3"/>
    <property type="match status" value="1"/>
</dbReference>
<dbReference type="Proteomes" id="UP001632037">
    <property type="component" value="Unassembled WGS sequence"/>
</dbReference>
<evidence type="ECO:0000313" key="8">
    <source>
        <dbReference type="Proteomes" id="UP001632037"/>
    </source>
</evidence>
<reference evidence="7 8" key="1">
    <citation type="submission" date="2024-09" db="EMBL/GenBank/DDBJ databases">
        <title>Genome sequencing and assembly of Phytophthora oleae, isolate VK10A, causative agent of rot of olive drupes.</title>
        <authorList>
            <person name="Conti Taguali S."/>
            <person name="Riolo M."/>
            <person name="La Spada F."/>
            <person name="Cacciola S.O."/>
            <person name="Dionisio G."/>
        </authorList>
    </citation>
    <scope>NUCLEOTIDE SEQUENCE [LARGE SCALE GENOMIC DNA]</scope>
    <source>
        <strain evidence="7 8">VK10A</strain>
    </source>
</reference>
<keyword evidence="1" id="KW-0677">Repeat</keyword>
<feature type="region of interest" description="Disordered" evidence="5">
    <location>
        <begin position="292"/>
        <end position="317"/>
    </location>
</feature>
<dbReference type="SMART" id="SM00248">
    <property type="entry name" value="ANK"/>
    <property type="match status" value="2"/>
</dbReference>
<dbReference type="InterPro" id="IPR013083">
    <property type="entry name" value="Znf_RING/FYVE/PHD"/>
</dbReference>
<keyword evidence="4" id="KW-0479">Metal-binding</keyword>
<dbReference type="Pfam" id="PF12796">
    <property type="entry name" value="Ank_2"/>
    <property type="match status" value="1"/>
</dbReference>
<dbReference type="SUPFAM" id="SSF57850">
    <property type="entry name" value="RING/U-box"/>
    <property type="match status" value="1"/>
</dbReference>
<evidence type="ECO:0000256" key="4">
    <source>
        <dbReference type="PROSITE-ProRule" id="PRU00175"/>
    </source>
</evidence>
<dbReference type="Gene3D" id="3.30.40.10">
    <property type="entry name" value="Zinc/RING finger domain, C3HC4 (zinc finger)"/>
    <property type="match status" value="1"/>
</dbReference>
<dbReference type="InterPro" id="IPR002110">
    <property type="entry name" value="Ankyrin_rpt"/>
</dbReference>
<dbReference type="AlphaFoldDB" id="A0ABD3G033"/>
<keyword evidence="2 3" id="KW-0040">ANK repeat</keyword>
<proteinExistence type="predicted"/>
<evidence type="ECO:0000313" key="7">
    <source>
        <dbReference type="EMBL" id="KAL3671982.1"/>
    </source>
</evidence>
<dbReference type="CDD" id="cd23129">
    <property type="entry name" value="RING-HC_XBAT35-like"/>
    <property type="match status" value="1"/>
</dbReference>
<evidence type="ECO:0000256" key="3">
    <source>
        <dbReference type="PROSITE-ProRule" id="PRU00023"/>
    </source>
</evidence>
<evidence type="ECO:0000256" key="1">
    <source>
        <dbReference type="ARBA" id="ARBA00022737"/>
    </source>
</evidence>
<dbReference type="PROSITE" id="PS50297">
    <property type="entry name" value="ANK_REP_REGION"/>
    <property type="match status" value="2"/>
</dbReference>
<dbReference type="PANTHER" id="PTHR24174">
    <property type="entry name" value="ANKYRIN REPEAT AND STERILE ALPHA MOTIF DOMAIN-CONTAINING PROTEIN 1"/>
    <property type="match status" value="1"/>
</dbReference>
<dbReference type="PROSITE" id="PS50088">
    <property type="entry name" value="ANK_REPEAT"/>
    <property type="match status" value="2"/>
</dbReference>
<comment type="caution">
    <text evidence="7">The sequence shown here is derived from an EMBL/GenBank/DDBJ whole genome shotgun (WGS) entry which is preliminary data.</text>
</comment>
<keyword evidence="4" id="KW-0863">Zinc-finger</keyword>
<feature type="repeat" description="ANK" evidence="3">
    <location>
        <begin position="86"/>
        <end position="111"/>
    </location>
</feature>
<dbReference type="GO" id="GO:0008270">
    <property type="term" value="F:zinc ion binding"/>
    <property type="evidence" value="ECO:0007669"/>
    <property type="project" value="UniProtKB-KW"/>
</dbReference>
<name>A0ABD3G033_9STRA</name>
<keyword evidence="4" id="KW-0862">Zinc</keyword>
<dbReference type="InterPro" id="IPR001841">
    <property type="entry name" value="Znf_RING"/>
</dbReference>